<dbReference type="Gene3D" id="3.40.50.300">
    <property type="entry name" value="P-loop containing nucleotide triphosphate hydrolases"/>
    <property type="match status" value="2"/>
</dbReference>
<dbReference type="EMBL" id="JAVMIP010000008">
    <property type="protein sequence ID" value="MDS3861063.1"/>
    <property type="molecule type" value="Genomic_DNA"/>
</dbReference>
<evidence type="ECO:0000256" key="3">
    <source>
        <dbReference type="ARBA" id="ARBA00013368"/>
    </source>
</evidence>
<feature type="coiled-coil region" evidence="4">
    <location>
        <begin position="512"/>
        <end position="566"/>
    </location>
</feature>
<dbReference type="Pfam" id="PF02463">
    <property type="entry name" value="SMC_N"/>
    <property type="match status" value="1"/>
</dbReference>
<dbReference type="SUPFAM" id="SSF52540">
    <property type="entry name" value="P-loop containing nucleoside triphosphate hydrolases"/>
    <property type="match status" value="2"/>
</dbReference>
<dbReference type="AlphaFoldDB" id="A0AAE4FRP2"/>
<dbReference type="InterPro" id="IPR003395">
    <property type="entry name" value="RecF/RecN/SMC_N"/>
</dbReference>
<evidence type="ECO:0000256" key="2">
    <source>
        <dbReference type="ARBA" id="ARBA00011322"/>
    </source>
</evidence>
<dbReference type="PANTHER" id="PTHR32114:SF2">
    <property type="entry name" value="ABC TRANSPORTER ABCH.3"/>
    <property type="match status" value="1"/>
</dbReference>
<feature type="coiled-coil region" evidence="4">
    <location>
        <begin position="200"/>
        <end position="248"/>
    </location>
</feature>
<feature type="coiled-coil region" evidence="4">
    <location>
        <begin position="604"/>
        <end position="729"/>
    </location>
</feature>
<reference evidence="7" key="1">
    <citation type="submission" date="2023-07" db="EMBL/GenBank/DDBJ databases">
        <authorList>
            <person name="Luz R."/>
            <person name="Cordeiro R."/>
            <person name="Fonseca A."/>
            <person name="Goncalves V."/>
        </authorList>
    </citation>
    <scope>NUCLEOTIDE SEQUENCE [LARGE SCALE GENOMIC DNA]</scope>
    <source>
        <strain evidence="7">BACA0444</strain>
    </source>
</reference>
<evidence type="ECO:0000256" key="4">
    <source>
        <dbReference type="SAM" id="Coils"/>
    </source>
</evidence>
<proteinExistence type="inferred from homology"/>
<evidence type="ECO:0000256" key="1">
    <source>
        <dbReference type="ARBA" id="ARBA00006930"/>
    </source>
</evidence>
<evidence type="ECO:0000313" key="7">
    <source>
        <dbReference type="Proteomes" id="UP001268256"/>
    </source>
</evidence>
<comment type="caution">
    <text evidence="6">The sequence shown here is derived from an EMBL/GenBank/DDBJ whole genome shotgun (WGS) entry which is preliminary data.</text>
</comment>
<dbReference type="PANTHER" id="PTHR32114">
    <property type="entry name" value="ABC TRANSPORTER ABCH.3"/>
    <property type="match status" value="1"/>
</dbReference>
<sequence>MEITSVGLKNFKIHQDQRFEFRPGINAICGENGAGKTSIIEAVAWVLFDYSGYNKNDLIRNGAKSAQAWVNFISSYDERPYRIQRCTTRGYEIYDPQLQQNLGLKNRDDITRWLRQQLGITGDLSLSNLFAEMIGIPQGTFTADFLKNPEGRKKVFDPILRVDDYKNAYQKALDLEKYSQAQLQRSQQQLALSEQQLADWDTLKQQVQSLQATITDQEQQLTQLTQQRQSLESQAQELQTQAAHLQTLTQDYQYRQLELTNIQARLEAQQVQVAAAAAAQHLCQKHLPAYQACLELSATLQTLEQQLQDRSQLEQQSQQIQAQQQQATIRLSQLELQLSQLAATQTQIAALEPLLPQQQTLEANLQAIQLELTTLQQAAVDYQDLSTTQAQIQKTLATLDQEITALAALRAIVVKLPELEAHSQHLNQQQQERELSQTVLNQLITLAILAQTQRVELEDLNTTAQTYLQAWPDSLLGKTIVTQALSQGLSQFQDLDQKLQELTGRFQAQSDSAGLEDALAQIQAQLTTARQAQLQLATLPGKQEQQRQYQAQLTGLENQLRKIQARLAQLPDLESQAQVLRAELDGLGNPRAQIKHLQQSLGAKPQLEQAYEQQQAMIAEFQEQSQELATALNRLNQLEHQRQTKQQQYQLQQPGSQIYLQHLHLAQQLPFLQNQLEDIQSQQTQLSEKAAILQQELTQAQATYDPTQLEIITREINQAESQINQLLGSLPLQRAQFSQLETELATRLEIHDRWQQLQTEVNRQIQIDQFIQTSRQIFNQSGPRITQYYMSSIVQVADQLFRELLNRADVALAWTEDYEIRVQEEGHWRGFKSLSGGEQMCGALAIRLALLKVLVEIDIAFFDEPTTNMDAQRRSQLATALSNLRSFQQLFVISHDDAFEQMTENIIRVSRSS</sequence>
<comment type="subunit">
    <text evidence="2">Heterodimer of SbcC and SbcD.</text>
</comment>
<dbReference type="RefSeq" id="WP_322878320.1">
    <property type="nucleotide sequence ID" value="NZ_JAVMIP010000008.1"/>
</dbReference>
<evidence type="ECO:0000259" key="5">
    <source>
        <dbReference type="Pfam" id="PF02463"/>
    </source>
</evidence>
<dbReference type="InterPro" id="IPR027417">
    <property type="entry name" value="P-loop_NTPase"/>
</dbReference>
<keyword evidence="4" id="KW-0175">Coiled coil</keyword>
<gene>
    <name evidence="6" type="ORF">RIF25_09625</name>
</gene>
<protein>
    <recommendedName>
        <fullName evidence="3">Nuclease SbcCD subunit C</fullName>
    </recommendedName>
</protein>
<feature type="coiled-coil region" evidence="4">
    <location>
        <begin position="296"/>
        <end position="378"/>
    </location>
</feature>
<evidence type="ECO:0000313" key="6">
    <source>
        <dbReference type="EMBL" id="MDS3861063.1"/>
    </source>
</evidence>
<name>A0AAE4FRP2_9CYAN</name>
<accession>A0AAE4FRP2</accession>
<dbReference type="Proteomes" id="UP001268256">
    <property type="component" value="Unassembled WGS sequence"/>
</dbReference>
<comment type="similarity">
    <text evidence="1">Belongs to the SMC family. SbcC subfamily.</text>
</comment>
<organism evidence="6 7">
    <name type="scientific">Pseudocalidococcus azoricus BACA0444</name>
    <dbReference type="NCBI Taxonomy" id="2918990"/>
    <lineage>
        <taxon>Bacteria</taxon>
        <taxon>Bacillati</taxon>
        <taxon>Cyanobacteriota</taxon>
        <taxon>Cyanophyceae</taxon>
        <taxon>Acaryochloridales</taxon>
        <taxon>Thermosynechococcaceae</taxon>
        <taxon>Pseudocalidococcus</taxon>
        <taxon>Pseudocalidococcus azoricus</taxon>
    </lineage>
</organism>
<feature type="domain" description="RecF/RecN/SMC N-terminal" evidence="5">
    <location>
        <begin position="3"/>
        <end position="911"/>
    </location>
</feature>
<keyword evidence="7" id="KW-1185">Reference proteome</keyword>